<feature type="compositionally biased region" description="Polar residues" evidence="1">
    <location>
        <begin position="178"/>
        <end position="191"/>
    </location>
</feature>
<gene>
    <name evidence="2" type="ORF">QCA50_004899</name>
</gene>
<name>A0AAW0GDW1_9APHY</name>
<feature type="region of interest" description="Disordered" evidence="1">
    <location>
        <begin position="1"/>
        <end position="27"/>
    </location>
</feature>
<proteinExistence type="predicted"/>
<comment type="caution">
    <text evidence="2">The sequence shown here is derived from an EMBL/GenBank/DDBJ whole genome shotgun (WGS) entry which is preliminary data.</text>
</comment>
<feature type="compositionally biased region" description="Polar residues" evidence="1">
    <location>
        <begin position="1"/>
        <end position="14"/>
    </location>
</feature>
<dbReference type="EMBL" id="JASBNA010000005">
    <property type="protein sequence ID" value="KAK7691500.1"/>
    <property type="molecule type" value="Genomic_DNA"/>
</dbReference>
<dbReference type="AlphaFoldDB" id="A0AAW0GDW1"/>
<protein>
    <submittedName>
        <fullName evidence="2">Uncharacterized protein</fullName>
    </submittedName>
</protein>
<feature type="compositionally biased region" description="Polar residues" evidence="1">
    <location>
        <begin position="104"/>
        <end position="116"/>
    </location>
</feature>
<evidence type="ECO:0000313" key="3">
    <source>
        <dbReference type="Proteomes" id="UP001385951"/>
    </source>
</evidence>
<sequence length="302" mass="33575">MTTRNSTSLASGSRTVGMARGGKDKGKGKAVDVEAILGKERERMVHERQEAVTRVLDEHDHLIREAFHMEKFVTMLAYDPKVAKEDTSAVFQQYKARFDLLEQTAPTGPSRSTRSAHTARLGSLKAAPTPVTRNPRPPKTNADDSSFWSIMSEAKARDKGKTKSTHDRDDVQPEPDSSRATYASESISTARPLTARPLRKRTHLDNSQPYSGLGEPPPIKKKRQLGPSISSPNVPLPITKRMSEKKVKSSIVQSPSVRRIKLIVRRPDLRLTHPDQKLPLPSCGGSLDQVLRSYTVLGRRRC</sequence>
<accession>A0AAW0GDW1</accession>
<dbReference type="Proteomes" id="UP001385951">
    <property type="component" value="Unassembled WGS sequence"/>
</dbReference>
<evidence type="ECO:0000256" key="1">
    <source>
        <dbReference type="SAM" id="MobiDB-lite"/>
    </source>
</evidence>
<keyword evidence="3" id="KW-1185">Reference proteome</keyword>
<feature type="compositionally biased region" description="Basic and acidic residues" evidence="1">
    <location>
        <begin position="154"/>
        <end position="171"/>
    </location>
</feature>
<reference evidence="2 3" key="1">
    <citation type="submission" date="2022-09" db="EMBL/GenBank/DDBJ databases">
        <authorList>
            <person name="Palmer J.M."/>
        </authorList>
    </citation>
    <scope>NUCLEOTIDE SEQUENCE [LARGE SCALE GENOMIC DNA]</scope>
    <source>
        <strain evidence="2 3">DSM 7382</strain>
    </source>
</reference>
<feature type="region of interest" description="Disordered" evidence="1">
    <location>
        <begin position="104"/>
        <end position="237"/>
    </location>
</feature>
<organism evidence="2 3">
    <name type="scientific">Cerrena zonata</name>
    <dbReference type="NCBI Taxonomy" id="2478898"/>
    <lineage>
        <taxon>Eukaryota</taxon>
        <taxon>Fungi</taxon>
        <taxon>Dikarya</taxon>
        <taxon>Basidiomycota</taxon>
        <taxon>Agaricomycotina</taxon>
        <taxon>Agaricomycetes</taxon>
        <taxon>Polyporales</taxon>
        <taxon>Cerrenaceae</taxon>
        <taxon>Cerrena</taxon>
    </lineage>
</organism>
<evidence type="ECO:0000313" key="2">
    <source>
        <dbReference type="EMBL" id="KAK7691500.1"/>
    </source>
</evidence>